<dbReference type="Proteomes" id="UP000775872">
    <property type="component" value="Unassembled WGS sequence"/>
</dbReference>
<keyword evidence="2" id="KW-1185">Reference proteome</keyword>
<organism evidence="1 2">
    <name type="scientific">Clonostachys solani</name>
    <dbReference type="NCBI Taxonomy" id="160281"/>
    <lineage>
        <taxon>Eukaryota</taxon>
        <taxon>Fungi</taxon>
        <taxon>Dikarya</taxon>
        <taxon>Ascomycota</taxon>
        <taxon>Pezizomycotina</taxon>
        <taxon>Sordariomycetes</taxon>
        <taxon>Hypocreomycetidae</taxon>
        <taxon>Hypocreales</taxon>
        <taxon>Bionectriaceae</taxon>
        <taxon>Clonostachys</taxon>
    </lineage>
</organism>
<dbReference type="EMBL" id="CABFOC020000003">
    <property type="protein sequence ID" value="CAH0043263.1"/>
    <property type="molecule type" value="Genomic_DNA"/>
</dbReference>
<sequence length="35" mass="3784">MALLYMASAAHCIFSNIASSPSPMDLKVVVQREMA</sequence>
<name>A0A9N9VZE7_9HYPO</name>
<reference evidence="2" key="1">
    <citation type="submission" date="2019-06" db="EMBL/GenBank/DDBJ databases">
        <authorList>
            <person name="Broberg M."/>
        </authorList>
    </citation>
    <scope>NUCLEOTIDE SEQUENCE [LARGE SCALE GENOMIC DNA]</scope>
</reference>
<dbReference type="AlphaFoldDB" id="A0A9N9VZE7"/>
<comment type="caution">
    <text evidence="1">The sequence shown here is derived from an EMBL/GenBank/DDBJ whole genome shotgun (WGS) entry which is preliminary data.</text>
</comment>
<reference evidence="1 2" key="2">
    <citation type="submission" date="2021-10" db="EMBL/GenBank/DDBJ databases">
        <authorList>
            <person name="Piombo E."/>
        </authorList>
    </citation>
    <scope>NUCLEOTIDE SEQUENCE [LARGE SCALE GENOMIC DNA]</scope>
</reference>
<accession>A0A9N9VZE7</accession>
<protein>
    <submittedName>
        <fullName evidence="1">Uncharacterized protein</fullName>
    </submittedName>
</protein>
<proteinExistence type="predicted"/>
<evidence type="ECO:0000313" key="2">
    <source>
        <dbReference type="Proteomes" id="UP000775872"/>
    </source>
</evidence>
<gene>
    <name evidence="1" type="ORF">CSOL1703_00009211</name>
</gene>
<evidence type="ECO:0000313" key="1">
    <source>
        <dbReference type="EMBL" id="CAH0043263.1"/>
    </source>
</evidence>